<reference evidence="2" key="1">
    <citation type="submission" date="2015-04" db="UniProtKB">
        <authorList>
            <consortium name="EnsemblPlants"/>
        </authorList>
    </citation>
    <scope>IDENTIFICATION</scope>
</reference>
<feature type="region of interest" description="Disordered" evidence="1">
    <location>
        <begin position="1"/>
        <end position="67"/>
    </location>
</feature>
<organism evidence="2">
    <name type="scientific">Oryza meridionalis</name>
    <dbReference type="NCBI Taxonomy" id="40149"/>
    <lineage>
        <taxon>Eukaryota</taxon>
        <taxon>Viridiplantae</taxon>
        <taxon>Streptophyta</taxon>
        <taxon>Embryophyta</taxon>
        <taxon>Tracheophyta</taxon>
        <taxon>Spermatophyta</taxon>
        <taxon>Magnoliopsida</taxon>
        <taxon>Liliopsida</taxon>
        <taxon>Poales</taxon>
        <taxon>Poaceae</taxon>
        <taxon>BOP clade</taxon>
        <taxon>Oryzoideae</taxon>
        <taxon>Oryzeae</taxon>
        <taxon>Oryzinae</taxon>
        <taxon>Oryza</taxon>
    </lineage>
</organism>
<dbReference type="EnsemblPlants" id="OMERI04G01010.1">
    <property type="protein sequence ID" value="OMERI04G01010.1"/>
    <property type="gene ID" value="OMERI04G01010"/>
</dbReference>
<proteinExistence type="predicted"/>
<accession>A0A0E0DA80</accession>
<dbReference type="HOGENOM" id="CLU_1790145_0_0_1"/>
<evidence type="ECO:0000313" key="2">
    <source>
        <dbReference type="EnsemblPlants" id="OMERI04G01010.1"/>
    </source>
</evidence>
<evidence type="ECO:0000256" key="1">
    <source>
        <dbReference type="SAM" id="MobiDB-lite"/>
    </source>
</evidence>
<sequence>MAGVDLPTRRPSPSPLAYKRDPRLPPLSPHTAALSLLSSRPPRRSLLVPPPSQLRPPLAGGRDLVGARRRHHPLRRFLLFPVHPSVEHEDRGNDDDADDPQLLAVSSSPPATPSTSRRRVCSVRTVASSPFRFTSSQYSTMDMDPVPLFWMGSTAT</sequence>
<evidence type="ECO:0000313" key="3">
    <source>
        <dbReference type="Proteomes" id="UP000008021"/>
    </source>
</evidence>
<protein>
    <submittedName>
        <fullName evidence="2">Uncharacterized protein</fullName>
    </submittedName>
</protein>
<dbReference type="Proteomes" id="UP000008021">
    <property type="component" value="Chromosome 4"/>
</dbReference>
<feature type="compositionally biased region" description="Low complexity" evidence="1">
    <location>
        <begin position="104"/>
        <end position="115"/>
    </location>
</feature>
<feature type="compositionally biased region" description="Low complexity" evidence="1">
    <location>
        <begin position="34"/>
        <end position="47"/>
    </location>
</feature>
<name>A0A0E0DA80_9ORYZ</name>
<reference evidence="2" key="2">
    <citation type="submission" date="2018-05" db="EMBL/GenBank/DDBJ databases">
        <title>OmerRS3 (Oryza meridionalis Reference Sequence Version 3).</title>
        <authorList>
            <person name="Zhang J."/>
            <person name="Kudrna D."/>
            <person name="Lee S."/>
            <person name="Talag J."/>
            <person name="Welchert J."/>
            <person name="Wing R.A."/>
        </authorList>
    </citation>
    <scope>NUCLEOTIDE SEQUENCE [LARGE SCALE GENOMIC DNA]</scope>
    <source>
        <strain evidence="2">cv. OR44</strain>
    </source>
</reference>
<dbReference type="Gramene" id="OMERI04G01010.1">
    <property type="protein sequence ID" value="OMERI04G01010.1"/>
    <property type="gene ID" value="OMERI04G01010"/>
</dbReference>
<feature type="region of interest" description="Disordered" evidence="1">
    <location>
        <begin position="81"/>
        <end position="120"/>
    </location>
</feature>
<keyword evidence="3" id="KW-1185">Reference proteome</keyword>
<dbReference type="AlphaFoldDB" id="A0A0E0DA80"/>